<gene>
    <name evidence="2" type="ORF">G4B88_002739</name>
</gene>
<dbReference type="Pfam" id="PF14392">
    <property type="entry name" value="zf-CCHC_4"/>
    <property type="match status" value="1"/>
</dbReference>
<accession>A0A7J6HHX0</accession>
<comment type="caution">
    <text evidence="2">The sequence shown here is derived from an EMBL/GenBank/DDBJ whole genome shotgun (WGS) entry which is preliminary data.</text>
</comment>
<organism evidence="2 3">
    <name type="scientific">Cannabis sativa</name>
    <name type="common">Hemp</name>
    <name type="synonym">Marijuana</name>
    <dbReference type="NCBI Taxonomy" id="3483"/>
    <lineage>
        <taxon>Eukaryota</taxon>
        <taxon>Viridiplantae</taxon>
        <taxon>Streptophyta</taxon>
        <taxon>Embryophyta</taxon>
        <taxon>Tracheophyta</taxon>
        <taxon>Spermatophyta</taxon>
        <taxon>Magnoliopsida</taxon>
        <taxon>eudicotyledons</taxon>
        <taxon>Gunneridae</taxon>
        <taxon>Pentapetalae</taxon>
        <taxon>rosids</taxon>
        <taxon>fabids</taxon>
        <taxon>Rosales</taxon>
        <taxon>Cannabaceae</taxon>
        <taxon>Cannabis</taxon>
    </lineage>
</organism>
<evidence type="ECO:0000259" key="1">
    <source>
        <dbReference type="Pfam" id="PF14392"/>
    </source>
</evidence>
<evidence type="ECO:0000313" key="3">
    <source>
        <dbReference type="Proteomes" id="UP000583929"/>
    </source>
</evidence>
<proteinExistence type="predicted"/>
<dbReference type="PANTHER" id="PTHR31286:SF62">
    <property type="entry name" value="ZINC FINGER, CCHC-TYPE-LIKE PROTEIN"/>
    <property type="match status" value="1"/>
</dbReference>
<protein>
    <recommendedName>
        <fullName evidence="1">Zinc knuckle CX2CX4HX4C domain-containing protein</fullName>
    </recommendedName>
</protein>
<dbReference type="InterPro" id="IPR040256">
    <property type="entry name" value="At4g02000-like"/>
</dbReference>
<dbReference type="InterPro" id="IPR025836">
    <property type="entry name" value="Zn_knuckle_CX2CX4HX4C"/>
</dbReference>
<dbReference type="PANTHER" id="PTHR31286">
    <property type="entry name" value="GLYCINE-RICH CELL WALL STRUCTURAL PROTEIN 1.8-LIKE"/>
    <property type="match status" value="1"/>
</dbReference>
<dbReference type="Proteomes" id="UP000583929">
    <property type="component" value="Unassembled WGS sequence"/>
</dbReference>
<dbReference type="EMBL" id="JAATIQ010000042">
    <property type="protein sequence ID" value="KAF4394862.1"/>
    <property type="molecule type" value="Genomic_DNA"/>
</dbReference>
<sequence>MSKDGEDGEVGSDFIVRSAIGRVISTKSIFQALLRSVITQKWRLSAGWSMSEVASNTYTLRFKKKSEVEFVSARSRRAVCGGHLILKPFDVDVYDVPPRFFTKKNAIAIANRIGGVISIDQYIWLRVMLNLKKPLRVGLHLPMEEGVSLWWYFKYENLPRICFKCGIVVHDEIGCKRRRRFISNEFNHTVSMYGPWVRFGSQLKHYFKRVMAEEAAREFDDNNLRIGEEEVAVAGREELPPQGSILEFEPGLVNTNIHQEFLREQSIMAKPDEQLITVNSNLS</sequence>
<feature type="domain" description="Zinc knuckle CX2CX4HX4C" evidence="1">
    <location>
        <begin position="131"/>
        <end position="176"/>
    </location>
</feature>
<keyword evidence="3" id="KW-1185">Reference proteome</keyword>
<evidence type="ECO:0000313" key="2">
    <source>
        <dbReference type="EMBL" id="KAF4394862.1"/>
    </source>
</evidence>
<dbReference type="AlphaFoldDB" id="A0A7J6HHX0"/>
<name>A0A7J6HHX0_CANSA</name>
<reference evidence="2 3" key="1">
    <citation type="journal article" date="2020" name="bioRxiv">
        <title>Sequence and annotation of 42 cannabis genomes reveals extensive copy number variation in cannabinoid synthesis and pathogen resistance genes.</title>
        <authorList>
            <person name="Mckernan K.J."/>
            <person name="Helbert Y."/>
            <person name="Kane L.T."/>
            <person name="Ebling H."/>
            <person name="Zhang L."/>
            <person name="Liu B."/>
            <person name="Eaton Z."/>
            <person name="Mclaughlin S."/>
            <person name="Kingan S."/>
            <person name="Baybayan P."/>
            <person name="Concepcion G."/>
            <person name="Jordan M."/>
            <person name="Riva A."/>
            <person name="Barbazuk W."/>
            <person name="Harkins T."/>
        </authorList>
    </citation>
    <scope>NUCLEOTIDE SEQUENCE [LARGE SCALE GENOMIC DNA]</scope>
    <source>
        <strain evidence="3">cv. Jamaican Lion 4</strain>
        <tissue evidence="2">Leaf</tissue>
    </source>
</reference>